<name>A0A381ECC3_9GAMM</name>
<evidence type="ECO:0000313" key="2">
    <source>
        <dbReference type="Proteomes" id="UP000254572"/>
    </source>
</evidence>
<gene>
    <name evidence="1" type="ORF">NCTC13294_01852</name>
</gene>
<dbReference type="RefSeq" id="WP_218565575.1">
    <property type="nucleotide sequence ID" value="NZ_JBHLZC010000002.1"/>
</dbReference>
<proteinExistence type="predicted"/>
<protein>
    <submittedName>
        <fullName evidence="1">Uncharacterized protein</fullName>
    </submittedName>
</protein>
<organism evidence="1 2">
    <name type="scientific">Cardiobacterium valvarum</name>
    <dbReference type="NCBI Taxonomy" id="194702"/>
    <lineage>
        <taxon>Bacteria</taxon>
        <taxon>Pseudomonadati</taxon>
        <taxon>Pseudomonadota</taxon>
        <taxon>Gammaproteobacteria</taxon>
        <taxon>Cardiobacteriales</taxon>
        <taxon>Cardiobacteriaceae</taxon>
        <taxon>Cardiobacterium</taxon>
    </lineage>
</organism>
<dbReference type="Proteomes" id="UP000254572">
    <property type="component" value="Unassembled WGS sequence"/>
</dbReference>
<sequence length="108" mass="12497">MNDIMQRWRLVLGTEAQETTGCVLGERELRMDKALAALYDESDKRERRGGLGTSAPEVSTWLGNIREFFPQSVVQIMQSRSSASISPVYSRRRKCWQTLCRMCIWLRP</sequence>
<dbReference type="EMBL" id="UFUW01000001">
    <property type="protein sequence ID" value="SUX24407.1"/>
    <property type="molecule type" value="Genomic_DNA"/>
</dbReference>
<accession>A0A381ECC3</accession>
<evidence type="ECO:0000313" key="1">
    <source>
        <dbReference type="EMBL" id="SUX24407.1"/>
    </source>
</evidence>
<dbReference type="AlphaFoldDB" id="A0A381ECC3"/>
<reference evidence="1 2" key="1">
    <citation type="submission" date="2018-06" db="EMBL/GenBank/DDBJ databases">
        <authorList>
            <consortium name="Pathogen Informatics"/>
            <person name="Doyle S."/>
        </authorList>
    </citation>
    <scope>NUCLEOTIDE SEQUENCE [LARGE SCALE GENOMIC DNA]</scope>
    <source>
        <strain evidence="1 2">NCTC13294</strain>
    </source>
</reference>
<keyword evidence="2" id="KW-1185">Reference proteome</keyword>